<evidence type="ECO:0000313" key="10">
    <source>
        <dbReference type="EMBL" id="KAI2653535.1"/>
    </source>
</evidence>
<dbReference type="EMBL" id="JACTAM010000018">
    <property type="protein sequence ID" value="KAI2653535.1"/>
    <property type="molecule type" value="Genomic_DNA"/>
</dbReference>
<organism evidence="10 11">
    <name type="scientific">Labeo rohita</name>
    <name type="common">Indian major carp</name>
    <name type="synonym">Cyprinus rohita</name>
    <dbReference type="NCBI Taxonomy" id="84645"/>
    <lineage>
        <taxon>Eukaryota</taxon>
        <taxon>Metazoa</taxon>
        <taxon>Chordata</taxon>
        <taxon>Craniata</taxon>
        <taxon>Vertebrata</taxon>
        <taxon>Euteleostomi</taxon>
        <taxon>Actinopterygii</taxon>
        <taxon>Neopterygii</taxon>
        <taxon>Teleostei</taxon>
        <taxon>Ostariophysi</taxon>
        <taxon>Cypriniformes</taxon>
        <taxon>Cyprinidae</taxon>
        <taxon>Labeoninae</taxon>
        <taxon>Labeonini</taxon>
        <taxon>Labeo</taxon>
    </lineage>
</organism>
<keyword evidence="8 9" id="KW-0137">Centromere</keyword>
<dbReference type="Pfam" id="PF09817">
    <property type="entry name" value="Zwilch"/>
    <property type="match status" value="1"/>
</dbReference>
<dbReference type="Proteomes" id="UP000830375">
    <property type="component" value="Unassembled WGS sequence"/>
</dbReference>
<proteinExistence type="inferred from homology"/>
<keyword evidence="4 9" id="KW-0132">Cell division</keyword>
<comment type="function">
    <text evidence="9">Essential component of the mitotic checkpoint, which prevents cells from prematurely exiting mitosis. Required for the assembly of the dynein-dynactin and MAD1-MAD2 complexes onto kinetochores. Its function related to the spindle assembly machinery is proposed to depend on its association in the mitotic RZZ complex.</text>
</comment>
<evidence type="ECO:0000313" key="11">
    <source>
        <dbReference type="Proteomes" id="UP000830375"/>
    </source>
</evidence>
<keyword evidence="11" id="KW-1185">Reference proteome</keyword>
<evidence type="ECO:0000256" key="6">
    <source>
        <dbReference type="ARBA" id="ARBA00022838"/>
    </source>
</evidence>
<reference evidence="10 11" key="1">
    <citation type="submission" date="2022-01" db="EMBL/GenBank/DDBJ databases">
        <title>A high-quality chromosome-level genome assembly of rohu carp, Labeo rohita.</title>
        <authorList>
            <person name="Arick M.A. II"/>
            <person name="Hsu C.-Y."/>
            <person name="Magbanua Z."/>
            <person name="Pechanova O."/>
            <person name="Grover C."/>
            <person name="Miller E."/>
            <person name="Thrash A."/>
            <person name="Ezzel L."/>
            <person name="Alam S."/>
            <person name="Benzie J."/>
            <person name="Hamilton M."/>
            <person name="Karsi A."/>
            <person name="Lawrence M.L."/>
            <person name="Peterson D.G."/>
        </authorList>
    </citation>
    <scope>NUCLEOTIDE SEQUENCE [LARGE SCALE GENOMIC DNA]</scope>
    <source>
        <strain evidence="11">BAU-BD-2019</strain>
        <tissue evidence="10">Blood</tissue>
    </source>
</reference>
<comment type="subcellular location">
    <subcellularLocation>
        <location evidence="1 9">Chromosome</location>
        <location evidence="1 9">Centromere</location>
        <location evidence="1 9">Kinetochore</location>
    </subcellularLocation>
</comment>
<keyword evidence="6 9" id="KW-0995">Kinetochore</keyword>
<comment type="caution">
    <text evidence="10">The sequence shown here is derived from an EMBL/GenBank/DDBJ whole genome shotgun (WGS) entry which is preliminary data.</text>
</comment>
<dbReference type="PANTHER" id="PTHR15995:SF1">
    <property type="entry name" value="PROTEIN ZWILCH HOMOLOG"/>
    <property type="match status" value="1"/>
</dbReference>
<protein>
    <recommendedName>
        <fullName evidence="9">Protein zwilch</fullName>
    </recommendedName>
</protein>
<gene>
    <name evidence="10" type="ORF">H4Q32_013816</name>
</gene>
<dbReference type="InterPro" id="IPR018630">
    <property type="entry name" value="Zwilch"/>
</dbReference>
<dbReference type="PANTHER" id="PTHR15995">
    <property type="entry name" value="PROTEIN ZWILCH HOMOLOG"/>
    <property type="match status" value="1"/>
</dbReference>
<comment type="similarity">
    <text evidence="2 9">Belongs to the ZWILCH family.</text>
</comment>
<evidence type="ECO:0000256" key="8">
    <source>
        <dbReference type="ARBA" id="ARBA00023328"/>
    </source>
</evidence>
<evidence type="ECO:0000256" key="1">
    <source>
        <dbReference type="ARBA" id="ARBA00004629"/>
    </source>
</evidence>
<accession>A0ABQ8LSY8</accession>
<name>A0ABQ8LSY8_LABRO</name>
<dbReference type="Gene3D" id="6.10.140.520">
    <property type="match status" value="1"/>
</dbReference>
<keyword evidence="5 9" id="KW-0498">Mitosis</keyword>
<evidence type="ECO:0000256" key="5">
    <source>
        <dbReference type="ARBA" id="ARBA00022776"/>
    </source>
</evidence>
<keyword evidence="7 9" id="KW-0131">Cell cycle</keyword>
<sequence>MGSKIVSDANAFVKFLKLCQDENKENCTYMQPKYEPEVTETTADSSAVEDTLFKVEQDPGPEPLSVMKARQLLSWYTMAHNPNMPLVEAPRSLHPLWVRCDKSDPCATAWLGVEAVYSGNKTSGVKLYTVSCKGPTADETSFTTLDELKQEHEKRHHASTVATKGYAQYNLFCSLKEESMMFESQSSVIASLTWNNVEKVLECPPLSSKASLALAEGLRTGETEWLEPVETQSAVDLTRSLIEGIATLLIIVSLRMLHKEYQDTLPKPLR</sequence>
<dbReference type="Gene3D" id="2.20.25.230">
    <property type="match status" value="1"/>
</dbReference>
<evidence type="ECO:0000256" key="7">
    <source>
        <dbReference type="ARBA" id="ARBA00023306"/>
    </source>
</evidence>
<evidence type="ECO:0000256" key="4">
    <source>
        <dbReference type="ARBA" id="ARBA00022618"/>
    </source>
</evidence>
<evidence type="ECO:0000256" key="3">
    <source>
        <dbReference type="ARBA" id="ARBA00022454"/>
    </source>
</evidence>
<comment type="subunit">
    <text evidence="9">Component of the RZZ complex.</text>
</comment>
<evidence type="ECO:0000256" key="9">
    <source>
        <dbReference type="RuleBase" id="RU369076"/>
    </source>
</evidence>
<evidence type="ECO:0000256" key="2">
    <source>
        <dbReference type="ARBA" id="ARBA00009062"/>
    </source>
</evidence>
<keyword evidence="3 9" id="KW-0158">Chromosome</keyword>